<organism evidence="2 3">
    <name type="scientific">Neisseria shayeganii</name>
    <dbReference type="NCBI Taxonomy" id="607712"/>
    <lineage>
        <taxon>Bacteria</taxon>
        <taxon>Pseudomonadati</taxon>
        <taxon>Pseudomonadota</taxon>
        <taxon>Betaproteobacteria</taxon>
        <taxon>Neisseriales</taxon>
        <taxon>Neisseriaceae</taxon>
        <taxon>Neisseria</taxon>
    </lineage>
</organism>
<dbReference type="EMBL" id="CP059567">
    <property type="protein sequence ID" value="QMT39602.1"/>
    <property type="molecule type" value="Genomic_DNA"/>
</dbReference>
<evidence type="ECO:0000313" key="2">
    <source>
        <dbReference type="EMBL" id="QMT39602.1"/>
    </source>
</evidence>
<dbReference type="Proteomes" id="UP000514752">
    <property type="component" value="Chromosome"/>
</dbReference>
<proteinExistence type="predicted"/>
<evidence type="ECO:0008006" key="4">
    <source>
        <dbReference type="Google" id="ProtNLM"/>
    </source>
</evidence>
<feature type="signal peptide" evidence="1">
    <location>
        <begin position="1"/>
        <end position="18"/>
    </location>
</feature>
<gene>
    <name evidence="2" type="ORF">H3L94_06865</name>
</gene>
<dbReference type="RefSeq" id="WP_182121411.1">
    <property type="nucleotide sequence ID" value="NZ_CP059567.1"/>
</dbReference>
<evidence type="ECO:0000256" key="1">
    <source>
        <dbReference type="SAM" id="SignalP"/>
    </source>
</evidence>
<dbReference type="AlphaFoldDB" id="A0A7D7RLN6"/>
<sequence>MKRLAPLALALAALLLNACGSIGGSELPPRPEANPSAIEGAGSVWECTPQGCRKIR</sequence>
<feature type="chain" id="PRO_5027664164" description="Lipoprotein" evidence="1">
    <location>
        <begin position="19"/>
        <end position="56"/>
    </location>
</feature>
<accession>A0A7D7RLN6</accession>
<name>A0A7D7RLN6_9NEIS</name>
<reference evidence="2 3" key="1">
    <citation type="submission" date="2020-07" db="EMBL/GenBank/DDBJ databases">
        <title>Genomic diversity of species in the Neisseriaceae family.</title>
        <authorList>
            <person name="Vincent A.T."/>
            <person name="Bernet E."/>
            <person name="Veyrier F.J."/>
        </authorList>
    </citation>
    <scope>NUCLEOTIDE SEQUENCE [LARGE SCALE GENOMIC DNA]</scope>
    <source>
        <strain evidence="2 3">DSM 22244</strain>
    </source>
</reference>
<evidence type="ECO:0000313" key="3">
    <source>
        <dbReference type="Proteomes" id="UP000514752"/>
    </source>
</evidence>
<dbReference type="KEGG" id="nsg:H3L94_06865"/>
<keyword evidence="1" id="KW-0732">Signal</keyword>
<protein>
    <recommendedName>
        <fullName evidence="4">Lipoprotein</fullName>
    </recommendedName>
</protein>